<dbReference type="InterPro" id="IPR017850">
    <property type="entry name" value="Alkaline_phosphatase_core_sf"/>
</dbReference>
<sequence length="527" mass="58659">MRIIVMYTLIACMLVAGCQQERPEGATLAQSSEAGTLGKGKNVIVVVIDSMTKPVIEETMERGSLPALSFLAERGQVYHDLVAPFPSMSVSIESTLVTGASPKEHNVPGLVWYDPNGDVIVDYGSTISKYWKLGMNDTLMNTLTHLNTSHISPKVSTIYEDLKQKGRTSGSINLLVYRGDQTHRVTVPSYMKSLLHLPDKIETKGPDLLAFGQAVKPKAVQGAKLDESFYQKFGLNDSYSAEVTAKLIQENEQPDFLMVFFPNYDKDAHYHGPVSPEYFAKTDGYLQEILNAYDSWDEALRENIFVIMGDHGQDLLTDKKEKAAIELEPLLDPYSVAPLMDEPSSGDIVIANNHRSAYLYAIEPSLDFIDIADQLHQDNRIDHLAWLDGNELILYQVGTEGYLRVQEGGSLYDKYGQSWSFQGNEQIADIKVNELDGTIAYGDYPDIFHQLYGALNSHSESMVVTAKPGYTLKSEGAPVHNEGGEHGGLHKNDTITSIIVSGTEKELDERRMEALKEYFLELLDDEK</sequence>
<accession>A0A9X1ZZB8</accession>
<evidence type="ECO:0000313" key="1">
    <source>
        <dbReference type="EMBL" id="MCL7745825.1"/>
    </source>
</evidence>
<evidence type="ECO:0000313" key="2">
    <source>
        <dbReference type="Proteomes" id="UP001139150"/>
    </source>
</evidence>
<dbReference type="SUPFAM" id="SSF53649">
    <property type="entry name" value="Alkaline phosphatase-like"/>
    <property type="match status" value="1"/>
</dbReference>
<dbReference type="PROSITE" id="PS51257">
    <property type="entry name" value="PROKAR_LIPOPROTEIN"/>
    <property type="match status" value="1"/>
</dbReference>
<reference evidence="1" key="1">
    <citation type="submission" date="2022-02" db="EMBL/GenBank/DDBJ databases">
        <title>Halalkalibacter sp. nov. isolated from Lonar Lake, India.</title>
        <authorList>
            <person name="Joshi A."/>
            <person name="Thite S."/>
            <person name="Lodha T."/>
        </authorList>
    </citation>
    <scope>NUCLEOTIDE SEQUENCE</scope>
    <source>
        <strain evidence="1">MEB205</strain>
    </source>
</reference>
<name>A0A9X1ZZB8_9BACI</name>
<proteinExistence type="predicted"/>
<dbReference type="AlphaFoldDB" id="A0A9X1ZZB8"/>
<comment type="caution">
    <text evidence="1">The sequence shown here is derived from an EMBL/GenBank/DDBJ whole genome shotgun (WGS) entry which is preliminary data.</text>
</comment>
<dbReference type="Gene3D" id="3.40.720.10">
    <property type="entry name" value="Alkaline Phosphatase, subunit A"/>
    <property type="match status" value="1"/>
</dbReference>
<gene>
    <name evidence="1" type="ORF">MF646_01705</name>
</gene>
<dbReference type="PANTHER" id="PTHR10151:SF120">
    <property type="entry name" value="BIS(5'-ADENOSYL)-TRIPHOSPHATASE"/>
    <property type="match status" value="1"/>
</dbReference>
<dbReference type="PANTHER" id="PTHR10151">
    <property type="entry name" value="ECTONUCLEOTIDE PYROPHOSPHATASE/PHOSPHODIESTERASE"/>
    <property type="match status" value="1"/>
</dbReference>
<dbReference type="InterPro" id="IPR002591">
    <property type="entry name" value="Phosphodiest/P_Trfase"/>
</dbReference>
<dbReference type="Proteomes" id="UP001139150">
    <property type="component" value="Unassembled WGS sequence"/>
</dbReference>
<dbReference type="EMBL" id="JAKRYL010000002">
    <property type="protein sequence ID" value="MCL7745825.1"/>
    <property type="molecule type" value="Genomic_DNA"/>
</dbReference>
<keyword evidence="2" id="KW-1185">Reference proteome</keyword>
<protein>
    <submittedName>
        <fullName evidence="1">Alkaline phosphatase family protein</fullName>
    </submittedName>
</protein>
<dbReference type="RefSeq" id="WP_250094765.1">
    <property type="nucleotide sequence ID" value="NZ_JAKRYL010000002.1"/>
</dbReference>
<dbReference type="GO" id="GO:0016787">
    <property type="term" value="F:hydrolase activity"/>
    <property type="evidence" value="ECO:0007669"/>
    <property type="project" value="UniProtKB-ARBA"/>
</dbReference>
<dbReference type="Pfam" id="PF01663">
    <property type="entry name" value="Phosphodiest"/>
    <property type="match status" value="1"/>
</dbReference>
<organism evidence="1 2">
    <name type="scientific">Halalkalibacter alkaliphilus</name>
    <dbReference type="NCBI Taxonomy" id="2917993"/>
    <lineage>
        <taxon>Bacteria</taxon>
        <taxon>Bacillati</taxon>
        <taxon>Bacillota</taxon>
        <taxon>Bacilli</taxon>
        <taxon>Bacillales</taxon>
        <taxon>Bacillaceae</taxon>
        <taxon>Halalkalibacter</taxon>
    </lineage>
</organism>